<dbReference type="InterPro" id="IPR020845">
    <property type="entry name" value="AMP-binding_CS"/>
</dbReference>
<dbReference type="Pfam" id="PF00501">
    <property type="entry name" value="AMP-binding"/>
    <property type="match status" value="1"/>
</dbReference>
<reference evidence="2 3" key="1">
    <citation type="submission" date="2019-12" db="EMBL/GenBank/DDBJ databases">
        <title>Novel species isolated from a subtropical stream in China.</title>
        <authorList>
            <person name="Lu H."/>
        </authorList>
    </citation>
    <scope>NUCLEOTIDE SEQUENCE [LARGE SCALE GENOMIC DNA]</scope>
    <source>
        <strain evidence="2 3">CY42W</strain>
    </source>
</reference>
<feature type="domain" description="AMP-dependent synthetase/ligase" evidence="1">
    <location>
        <begin position="7"/>
        <end position="340"/>
    </location>
</feature>
<evidence type="ECO:0000313" key="2">
    <source>
        <dbReference type="EMBL" id="MYN29784.1"/>
    </source>
</evidence>
<dbReference type="InterPro" id="IPR000873">
    <property type="entry name" value="AMP-dep_synth/lig_dom"/>
</dbReference>
<comment type="caution">
    <text evidence="2">The sequence shown here is derived from an EMBL/GenBank/DDBJ whole genome shotgun (WGS) entry which is preliminary data.</text>
</comment>
<keyword evidence="3" id="KW-1185">Reference proteome</keyword>
<organism evidence="2 3">
    <name type="scientific">Duganella levis</name>
    <dbReference type="NCBI Taxonomy" id="2692169"/>
    <lineage>
        <taxon>Bacteria</taxon>
        <taxon>Pseudomonadati</taxon>
        <taxon>Pseudomonadota</taxon>
        <taxon>Betaproteobacteria</taxon>
        <taxon>Burkholderiales</taxon>
        <taxon>Oxalobacteraceae</taxon>
        <taxon>Telluria group</taxon>
        <taxon>Duganella</taxon>
    </lineage>
</organism>
<dbReference type="PANTHER" id="PTHR43767">
    <property type="entry name" value="LONG-CHAIN-FATTY-ACID--COA LIGASE"/>
    <property type="match status" value="1"/>
</dbReference>
<dbReference type="InterPro" id="IPR042099">
    <property type="entry name" value="ANL_N_sf"/>
</dbReference>
<proteinExistence type="predicted"/>
<accession>A0ABW9W6T5</accession>
<protein>
    <submittedName>
        <fullName evidence="2">AMP-binding protein</fullName>
    </submittedName>
</protein>
<dbReference type="SUPFAM" id="SSF56801">
    <property type="entry name" value="Acetyl-CoA synthetase-like"/>
    <property type="match status" value="1"/>
</dbReference>
<gene>
    <name evidence="2" type="ORF">GTP69_25590</name>
</gene>
<dbReference type="Proteomes" id="UP000642144">
    <property type="component" value="Unassembled WGS sequence"/>
</dbReference>
<name>A0ABW9W6T5_9BURK</name>
<dbReference type="PROSITE" id="PS00455">
    <property type="entry name" value="AMP_BINDING"/>
    <property type="match status" value="1"/>
</dbReference>
<dbReference type="Gene3D" id="3.40.50.12780">
    <property type="entry name" value="N-terminal domain of ligase-like"/>
    <property type="match status" value="1"/>
</dbReference>
<dbReference type="RefSeq" id="WP_161057520.1">
    <property type="nucleotide sequence ID" value="NZ_WWCT01000026.1"/>
</dbReference>
<sequence length="466" mass="50406">MFDLIQYANNPCLAGDGQAYSYAEVQLEADRMGAAVQGRHLVLCLCENSVPSLMGYIALMVQGQVPLLIEAGQQAAAVQALAAAYRPGYVWLDNARSGELADATPVYRFGHYVLLKTALAEAPTVLDAQLQLLLTTSGSTGSSKLVRLSRANLLANAAAITAYLAIRADDVAVTTLPFSYSFGLSIVHTHLLAGAAIQVTTLTPLSREFWELLQQQRVTSLSGVPYTYDMLKRIKFERFELPALRYLSQAGGKMSEQGLAYLQRLSAEKGWPCFVMYGQTEASARMAYLPAAWLERKLGSIGHAIPGGRFELIDADGQLIADPRVPGELVYYGANVALGYASGAADLARGDEWGGRLATGDVAYRDEDGCYYISGRLKRFVKVFGNRVSLDEVEALLQAAYPGCEFVCHGQDDHLRIACAGEAGRDGLLAFVSRQLGLHRSAISCAFIAEIPRLANGKVNYNALNQ</sequence>
<evidence type="ECO:0000259" key="1">
    <source>
        <dbReference type="Pfam" id="PF00501"/>
    </source>
</evidence>
<evidence type="ECO:0000313" key="3">
    <source>
        <dbReference type="Proteomes" id="UP000642144"/>
    </source>
</evidence>
<dbReference type="PANTHER" id="PTHR43767:SF1">
    <property type="entry name" value="NONRIBOSOMAL PEPTIDE SYNTHASE PES1 (EUROFUNG)-RELATED"/>
    <property type="match status" value="1"/>
</dbReference>
<dbReference type="InterPro" id="IPR050237">
    <property type="entry name" value="ATP-dep_AMP-bd_enzyme"/>
</dbReference>
<dbReference type="EMBL" id="WWCT01000026">
    <property type="protein sequence ID" value="MYN29784.1"/>
    <property type="molecule type" value="Genomic_DNA"/>
</dbReference>